<dbReference type="Gene3D" id="2.60.120.260">
    <property type="entry name" value="Galactose-binding domain-like"/>
    <property type="match status" value="1"/>
</dbReference>
<dbReference type="PANTHER" id="PTHR42732">
    <property type="entry name" value="BETA-GALACTOSIDASE"/>
    <property type="match status" value="1"/>
</dbReference>
<reference evidence="2" key="1">
    <citation type="submission" date="2019-04" db="EMBL/GenBank/DDBJ databases">
        <title>Evolution of Biomass-Degrading Anaerobic Consortia Revealed by Metagenomics.</title>
        <authorList>
            <person name="Peng X."/>
        </authorList>
    </citation>
    <scope>NUCLEOTIDE SEQUENCE</scope>
    <source>
        <strain evidence="2">SIG140</strain>
    </source>
</reference>
<name>A0A9D5P014_XYLRU</name>
<protein>
    <submittedName>
        <fullName evidence="2">Glycoside hydrolase family 2</fullName>
    </submittedName>
</protein>
<dbReference type="SUPFAM" id="SSF49303">
    <property type="entry name" value="beta-Galactosidase/glucuronidase domain"/>
    <property type="match status" value="1"/>
</dbReference>
<dbReference type="EMBL" id="SUYC01000002">
    <property type="protein sequence ID" value="MBE6269902.1"/>
    <property type="molecule type" value="Genomic_DNA"/>
</dbReference>
<proteinExistence type="predicted"/>
<dbReference type="SUPFAM" id="SSF49785">
    <property type="entry name" value="Galactose-binding domain-like"/>
    <property type="match status" value="1"/>
</dbReference>
<keyword evidence="1" id="KW-0732">Signal</keyword>
<evidence type="ECO:0000313" key="2">
    <source>
        <dbReference type="EMBL" id="MBE6269902.1"/>
    </source>
</evidence>
<dbReference type="Proteomes" id="UP000806522">
    <property type="component" value="Unassembled WGS sequence"/>
</dbReference>
<dbReference type="GO" id="GO:0005975">
    <property type="term" value="P:carbohydrate metabolic process"/>
    <property type="evidence" value="ECO:0007669"/>
    <property type="project" value="InterPro"/>
</dbReference>
<gene>
    <name evidence="2" type="ORF">E7101_03020</name>
</gene>
<dbReference type="Gene3D" id="3.20.20.80">
    <property type="entry name" value="Glycosidases"/>
    <property type="match status" value="1"/>
</dbReference>
<keyword evidence="2" id="KW-0378">Hydrolase</keyword>
<dbReference type="InterPro" id="IPR036156">
    <property type="entry name" value="Beta-gal/glucu_dom_sf"/>
</dbReference>
<dbReference type="InterPro" id="IPR017853">
    <property type="entry name" value="GH"/>
</dbReference>
<evidence type="ECO:0000313" key="3">
    <source>
        <dbReference type="Proteomes" id="UP000806522"/>
    </source>
</evidence>
<feature type="signal peptide" evidence="1">
    <location>
        <begin position="1"/>
        <end position="19"/>
    </location>
</feature>
<comment type="caution">
    <text evidence="2">The sequence shown here is derived from an EMBL/GenBank/DDBJ whole genome shotgun (WGS) entry which is preliminary data.</text>
</comment>
<dbReference type="InterPro" id="IPR008979">
    <property type="entry name" value="Galactose-bd-like_sf"/>
</dbReference>
<sequence length="881" mass="100244">MKRLVFCITMFVCAITTLAQQMIDLSGQWQLELNANNKQTIILPNTLDGAGIGEVNTLEPKLSKPQLSRLTRKHSYIGVATYQREVNISQEMALKPLQVMLERVMWRSRLCVDGKDLGQMQESLTTPHLFYIKEGLTEGRHTLTLTVDNSKQHDISVDNLAHSYTNDTQIMWNGVLGRMELSVAPTLCDVQVYPDVEQQQVRIVLSMQNTKKDPLFLLNDSQVKPRRLTASEYVLPISDMKTWSEFNPYLYTLSVIVGSEAKTVTFGMRRFKADGNRLLINGHPTFLRGTLECCIFPLTGTPPTDEHGWMKVFTTAREYGLNHLRFHSWCPPDAAFRVADKMGFYCQVELPNWSLTVNSDSATAKFLYNEFDNISRYYGNHPSLCIISCGNELQPDFKFLNELVRYMKKRDSRHLYVTSTFTFEKGHGVKQEPEDDIFITQWTDNGWVRGQGVFDERVPDFKSDYREAAKNITVPLVSHEIGQYSVYPNMREIDKYTGVLDPLNFKAIRADLKKKGLLHKADDYLKASGKLAAILYKEEIERAMKTPQQSGFQLLDLHDFPGQGTALVGLLDAFWDSKGLVEPQRFREACAPVVPLAQFEKAVWKTSETFTAQIDIANYSFESMKGKTICWQLTDEAGEVYAEGTGEKVSILLDKVQQACRYELVVSIKDTPWRNRWNIWVYPEVTMPHDKQLIVTADIDEALKALKKGRKVLLSPRTSTVKGLEGKFLPVFWSPVHFPKQAGTMGLLCNPMHPALADFPTEMHSDWQWWNLVKRSRVVVLDSIAPVAPIVESVDNFVNNRRLAQIFEAQVGKGHLIFSSIDLLTDAQLPELRQMKYSLIRYMLSSEFHPTAILPESDLRSLILAGEREQKTGATSIYAGL</sequence>
<dbReference type="InterPro" id="IPR051913">
    <property type="entry name" value="GH2_Domain-Containing"/>
</dbReference>
<dbReference type="GO" id="GO:0004553">
    <property type="term" value="F:hydrolase activity, hydrolyzing O-glycosyl compounds"/>
    <property type="evidence" value="ECO:0007669"/>
    <property type="project" value="InterPro"/>
</dbReference>
<dbReference type="SUPFAM" id="SSF51445">
    <property type="entry name" value="(Trans)glycosidases"/>
    <property type="match status" value="1"/>
</dbReference>
<dbReference type="PANTHER" id="PTHR42732:SF1">
    <property type="entry name" value="BETA-MANNOSIDASE"/>
    <property type="match status" value="1"/>
</dbReference>
<evidence type="ECO:0000256" key="1">
    <source>
        <dbReference type="SAM" id="SignalP"/>
    </source>
</evidence>
<accession>A0A9D5P014</accession>
<dbReference type="AlphaFoldDB" id="A0A9D5P014"/>
<organism evidence="2 3">
    <name type="scientific">Xylanibacter ruminicola</name>
    <name type="common">Prevotella ruminicola</name>
    <dbReference type="NCBI Taxonomy" id="839"/>
    <lineage>
        <taxon>Bacteria</taxon>
        <taxon>Pseudomonadati</taxon>
        <taxon>Bacteroidota</taxon>
        <taxon>Bacteroidia</taxon>
        <taxon>Bacteroidales</taxon>
        <taxon>Prevotellaceae</taxon>
        <taxon>Xylanibacter</taxon>
    </lineage>
</organism>
<feature type="chain" id="PRO_5039204362" evidence="1">
    <location>
        <begin position="20"/>
        <end position="881"/>
    </location>
</feature>